<dbReference type="PRINTS" id="PR01180">
    <property type="entry name" value="ARGDCRBXLASE"/>
</dbReference>
<evidence type="ECO:0000256" key="1">
    <source>
        <dbReference type="ARBA" id="ARBA00001933"/>
    </source>
</evidence>
<evidence type="ECO:0000256" key="12">
    <source>
        <dbReference type="HAMAP-Rule" id="MF_01417"/>
    </source>
</evidence>
<dbReference type="GO" id="GO:0008792">
    <property type="term" value="F:arginine decarboxylase activity"/>
    <property type="evidence" value="ECO:0007669"/>
    <property type="project" value="UniProtKB-UniRule"/>
</dbReference>
<dbReference type="Gene3D" id="3.20.20.10">
    <property type="entry name" value="Alanine racemase"/>
    <property type="match status" value="1"/>
</dbReference>
<dbReference type="PANTHER" id="PTHR43295">
    <property type="entry name" value="ARGININE DECARBOXYLASE"/>
    <property type="match status" value="1"/>
</dbReference>
<dbReference type="PANTHER" id="PTHR43295:SF9">
    <property type="entry name" value="BIOSYNTHETIC ARGININE DECARBOXYLASE"/>
    <property type="match status" value="1"/>
</dbReference>
<evidence type="ECO:0000256" key="2">
    <source>
        <dbReference type="ARBA" id="ARBA00001946"/>
    </source>
</evidence>
<dbReference type="Pfam" id="PF17944">
    <property type="entry name" value="Arg_decarbox_C"/>
    <property type="match status" value="1"/>
</dbReference>
<dbReference type="SUPFAM" id="SSF50621">
    <property type="entry name" value="Alanine racemase C-terminal domain-like"/>
    <property type="match status" value="1"/>
</dbReference>
<dbReference type="InterPro" id="IPR029066">
    <property type="entry name" value="PLP-binding_barrel"/>
</dbReference>
<feature type="active site" description="Proton donor" evidence="14">
    <location>
        <position position="506"/>
    </location>
</feature>
<dbReference type="PRINTS" id="PR01179">
    <property type="entry name" value="ODADCRBXLASE"/>
</dbReference>
<comment type="cofactor">
    <cofactor evidence="2 12">
        <name>Mg(2+)</name>
        <dbReference type="ChEBI" id="CHEBI:18420"/>
    </cofactor>
</comment>
<dbReference type="PROSITE" id="PS00879">
    <property type="entry name" value="ODR_DC_2_2"/>
    <property type="match status" value="1"/>
</dbReference>
<dbReference type="NCBIfam" id="NF003763">
    <property type="entry name" value="PRK05354.1"/>
    <property type="match status" value="1"/>
</dbReference>
<keyword evidence="9 12" id="KW-0745">Spermidine biosynthesis</keyword>
<comment type="function">
    <text evidence="3 12">Catalyzes the biosynthesis of agmatine from arginine.</text>
</comment>
<evidence type="ECO:0000256" key="6">
    <source>
        <dbReference type="ARBA" id="ARBA00022793"/>
    </source>
</evidence>
<evidence type="ECO:0000256" key="5">
    <source>
        <dbReference type="ARBA" id="ARBA00022723"/>
    </source>
</evidence>
<reference evidence="18 19" key="1">
    <citation type="submission" date="2020-02" db="EMBL/GenBank/DDBJ databases">
        <title>Draft genome sequence of Limisphaera ngatamarikiensis NGM72.4T, a thermophilic Verrucomicrobia grouped in subdivision 3.</title>
        <authorList>
            <person name="Carere C.R."/>
            <person name="Steen J."/>
            <person name="Hugenholtz P."/>
            <person name="Stott M.B."/>
        </authorList>
    </citation>
    <scope>NUCLEOTIDE SEQUENCE [LARGE SCALE GENOMIC DNA]</scope>
    <source>
        <strain evidence="18 19">NGM72.4</strain>
    </source>
</reference>
<dbReference type="InterPro" id="IPR009006">
    <property type="entry name" value="Ala_racemase/Decarboxylase_C"/>
</dbReference>
<organism evidence="18 19">
    <name type="scientific">Limisphaera ngatamarikiensis</name>
    <dbReference type="NCBI Taxonomy" id="1324935"/>
    <lineage>
        <taxon>Bacteria</taxon>
        <taxon>Pseudomonadati</taxon>
        <taxon>Verrucomicrobiota</taxon>
        <taxon>Verrucomicrobiia</taxon>
        <taxon>Limisphaerales</taxon>
        <taxon>Limisphaeraceae</taxon>
        <taxon>Limisphaera</taxon>
    </lineage>
</organism>
<evidence type="ECO:0000259" key="16">
    <source>
        <dbReference type="Pfam" id="PF17810"/>
    </source>
</evidence>
<dbReference type="RefSeq" id="WP_165108293.1">
    <property type="nucleotide sequence ID" value="NZ_JAAKYA010000077.1"/>
</dbReference>
<dbReference type="CDD" id="cd06830">
    <property type="entry name" value="PLPDE_III_ADC"/>
    <property type="match status" value="1"/>
</dbReference>
<dbReference type="Gene3D" id="1.10.287.3440">
    <property type="match status" value="1"/>
</dbReference>
<evidence type="ECO:0000256" key="8">
    <source>
        <dbReference type="ARBA" id="ARBA00022898"/>
    </source>
</evidence>
<gene>
    <name evidence="12 18" type="primary">speA</name>
    <name evidence="18" type="ORF">G4L39_11350</name>
</gene>
<feature type="modified residue" description="N6-(pyridoxal phosphate)lysine" evidence="12 13">
    <location>
        <position position="107"/>
    </location>
</feature>
<keyword evidence="11 12" id="KW-0456">Lyase</keyword>
<dbReference type="InterPro" id="IPR000183">
    <property type="entry name" value="Orn/DAP/Arg_de-COase"/>
</dbReference>
<evidence type="ECO:0000259" key="17">
    <source>
        <dbReference type="Pfam" id="PF17944"/>
    </source>
</evidence>
<dbReference type="EC" id="4.1.1.19" evidence="12"/>
<dbReference type="GO" id="GO:0008295">
    <property type="term" value="P:spermidine biosynthetic process"/>
    <property type="evidence" value="ECO:0007669"/>
    <property type="project" value="UniProtKB-UniRule"/>
</dbReference>
<dbReference type="GO" id="GO:0046872">
    <property type="term" value="F:metal ion binding"/>
    <property type="evidence" value="ECO:0007669"/>
    <property type="project" value="UniProtKB-KW"/>
</dbReference>
<dbReference type="InterPro" id="IPR002985">
    <property type="entry name" value="Arg_decrbxlase"/>
</dbReference>
<feature type="domain" description="Arginine decarboxylase C-terminal helical" evidence="17">
    <location>
        <begin position="600"/>
        <end position="649"/>
    </location>
</feature>
<comment type="caution">
    <text evidence="18">The sequence shown here is derived from an EMBL/GenBank/DDBJ whole genome shotgun (WGS) entry which is preliminary data.</text>
</comment>
<protein>
    <recommendedName>
        <fullName evidence="12">Biosynthetic arginine decarboxylase</fullName>
        <shortName evidence="12">ADC</shortName>
        <ecNumber evidence="12">4.1.1.19</ecNumber>
    </recommendedName>
</protein>
<dbReference type="AlphaFoldDB" id="A0A6M1RWZ8"/>
<comment type="pathway">
    <text evidence="12">Amine and polyamine biosynthesis; agmatine biosynthesis; agmatine from L-arginine: step 1/1.</text>
</comment>
<evidence type="ECO:0000256" key="13">
    <source>
        <dbReference type="PIRSR" id="PIRSR001336-50"/>
    </source>
</evidence>
<dbReference type="UniPathway" id="UPA00186">
    <property type="reaction ID" value="UER00284"/>
</dbReference>
<comment type="catalytic activity">
    <reaction evidence="12">
        <text>L-arginine + H(+) = agmatine + CO2</text>
        <dbReference type="Rhea" id="RHEA:17641"/>
        <dbReference type="ChEBI" id="CHEBI:15378"/>
        <dbReference type="ChEBI" id="CHEBI:16526"/>
        <dbReference type="ChEBI" id="CHEBI:32682"/>
        <dbReference type="ChEBI" id="CHEBI:58145"/>
        <dbReference type="EC" id="4.1.1.19"/>
    </reaction>
</comment>
<evidence type="ECO:0000256" key="14">
    <source>
        <dbReference type="PIRSR" id="PIRSR600183-50"/>
    </source>
</evidence>
<evidence type="ECO:0000313" key="18">
    <source>
        <dbReference type="EMBL" id="NGO39981.1"/>
    </source>
</evidence>
<proteinExistence type="inferred from homology"/>
<evidence type="ECO:0000313" key="19">
    <source>
        <dbReference type="Proteomes" id="UP000477311"/>
    </source>
</evidence>
<dbReference type="FunFam" id="3.20.20.10:FF:000001">
    <property type="entry name" value="Biosynthetic arginine decarboxylase"/>
    <property type="match status" value="1"/>
</dbReference>
<accession>A0A6M1RWZ8</accession>
<dbReference type="EMBL" id="JAAKYA010000077">
    <property type="protein sequence ID" value="NGO39981.1"/>
    <property type="molecule type" value="Genomic_DNA"/>
</dbReference>
<dbReference type="Pfam" id="PF02784">
    <property type="entry name" value="Orn_Arg_deC_N"/>
    <property type="match status" value="1"/>
</dbReference>
<dbReference type="InterPro" id="IPR040634">
    <property type="entry name" value="Arg_decarb_HB"/>
</dbReference>
<keyword evidence="10 12" id="KW-0620">Polyamine biosynthesis</keyword>
<dbReference type="Gene3D" id="2.40.37.10">
    <property type="entry name" value="Lyase, Ornithine Decarboxylase, Chain A, domain 1"/>
    <property type="match status" value="1"/>
</dbReference>
<evidence type="ECO:0000256" key="9">
    <source>
        <dbReference type="ARBA" id="ARBA00023066"/>
    </source>
</evidence>
<dbReference type="InterPro" id="IPR022644">
    <property type="entry name" value="De-COase2_N"/>
</dbReference>
<keyword evidence="19" id="KW-1185">Reference proteome</keyword>
<name>A0A6M1RWZ8_9BACT</name>
<dbReference type="NCBIfam" id="TIGR01273">
    <property type="entry name" value="speA"/>
    <property type="match status" value="1"/>
</dbReference>
<dbReference type="Proteomes" id="UP000477311">
    <property type="component" value="Unassembled WGS sequence"/>
</dbReference>
<dbReference type="InterPro" id="IPR022657">
    <property type="entry name" value="De-COase2_CS"/>
</dbReference>
<evidence type="ECO:0000256" key="11">
    <source>
        <dbReference type="ARBA" id="ARBA00023239"/>
    </source>
</evidence>
<feature type="binding site" evidence="12">
    <location>
        <begin position="289"/>
        <end position="299"/>
    </location>
    <ligand>
        <name>substrate</name>
    </ligand>
</feature>
<dbReference type="GO" id="GO:0033388">
    <property type="term" value="P:putrescine biosynthetic process from arginine"/>
    <property type="evidence" value="ECO:0007669"/>
    <property type="project" value="UniProtKB-ARBA"/>
</dbReference>
<evidence type="ECO:0000256" key="4">
    <source>
        <dbReference type="ARBA" id="ARBA00008357"/>
    </source>
</evidence>
<dbReference type="GO" id="GO:0006527">
    <property type="term" value="P:L-arginine catabolic process"/>
    <property type="evidence" value="ECO:0007669"/>
    <property type="project" value="InterPro"/>
</dbReference>
<sequence>MSQPTDGRQSWDIARARELYHIDRWGAKYFDINDEGHVVVRPLQEAGATVDLTDVVEEARARGLKFPLLIRFQDILRHRVEALNKAFQQSIQEFNYQGRYRGVFPVKVNQLREVVEEILDAGRPYGFGLEVGSKPELYAGLALQPAVGSLIVCNGYKDAGFIRMALLGTKLGKTVILVVEKLEELRHIIAQSRQAGVEPIIGLRVRLLAKGSGRWAGSGGENAKFGLSTAEILAACEILRSEGLAHCLKLIHFHIGSQVTDILTIKRAVQEAARYYAKLRKMGFPLQYLDVGGGLGVDYDGSRSTFDSSTNYTLQEYTNDVVYYIADVCDAEGVPHPDIISESGRAIVAHHSVLVVEVFGAIQKCPPEARFEFGENEHPLVRELLDIRHNLDHLNKLEAYHDAQERREDAHHMFILGLLDLPDKAKIETLYWDISRAVVAHYKGRPHVPEEIRKLEDSLSDQYLCNFSVFQSLLDHWALGHLFPIMPISRLNEPPTREATLVDITCDSDGQVNQFIDLEDVRDTLPLHPLQRRANGNGQPGAVEPYYLGFFLMGAYQDIMGDLHNLFGRVNEVHVFLDPDEPAGYYIEEIIEGTTIVQSLAAVQYDENELKRQMKAQVDEAIRSDRMKPSEAMRLLDEYERGLREYTYLSF</sequence>
<evidence type="ECO:0000256" key="7">
    <source>
        <dbReference type="ARBA" id="ARBA00022842"/>
    </source>
</evidence>
<feature type="domain" description="Orn/DAP/Arg decarboxylase 2 N-terminal" evidence="15">
    <location>
        <begin position="83"/>
        <end position="349"/>
    </location>
</feature>
<dbReference type="SUPFAM" id="SSF51419">
    <property type="entry name" value="PLP-binding barrel"/>
    <property type="match status" value="1"/>
</dbReference>
<evidence type="ECO:0000259" key="15">
    <source>
        <dbReference type="Pfam" id="PF02784"/>
    </source>
</evidence>
<dbReference type="PIRSF" id="PIRSF001336">
    <property type="entry name" value="Arg_decrbxlase"/>
    <property type="match status" value="1"/>
</dbReference>
<dbReference type="InterPro" id="IPR041128">
    <property type="entry name" value="Arg_decarbox_C"/>
</dbReference>
<dbReference type="HAMAP" id="MF_01417">
    <property type="entry name" value="SpeA"/>
    <property type="match status" value="1"/>
</dbReference>
<dbReference type="PROSITE" id="PS00878">
    <property type="entry name" value="ODR_DC_2_1"/>
    <property type="match status" value="1"/>
</dbReference>
<keyword evidence="5 12" id="KW-0479">Metal-binding</keyword>
<keyword evidence="7 12" id="KW-0460">Magnesium</keyword>
<feature type="domain" description="Arginine decarboxylase helical bundle" evidence="16">
    <location>
        <begin position="375"/>
        <end position="455"/>
    </location>
</feature>
<keyword evidence="6 12" id="KW-0210">Decarboxylase</keyword>
<evidence type="ECO:0000256" key="10">
    <source>
        <dbReference type="ARBA" id="ARBA00023115"/>
    </source>
</evidence>
<dbReference type="Pfam" id="PF17810">
    <property type="entry name" value="Arg_decarb_HB"/>
    <property type="match status" value="1"/>
</dbReference>
<dbReference type="InterPro" id="IPR022653">
    <property type="entry name" value="De-COase2_pyr-phos_BS"/>
</dbReference>
<dbReference type="Gene3D" id="1.20.58.930">
    <property type="match status" value="1"/>
</dbReference>
<keyword evidence="8 12" id="KW-0663">Pyridoxal phosphate</keyword>
<comment type="similarity">
    <text evidence="4 12">Belongs to the Orn/Lys/Arg decarboxylase class-II family. SpeA subfamily.</text>
</comment>
<comment type="cofactor">
    <cofactor evidence="1 12 13">
        <name>pyridoxal 5'-phosphate</name>
        <dbReference type="ChEBI" id="CHEBI:597326"/>
    </cofactor>
</comment>
<evidence type="ECO:0000256" key="3">
    <source>
        <dbReference type="ARBA" id="ARBA00002257"/>
    </source>
</evidence>